<protein>
    <submittedName>
        <fullName evidence="3">PKD domain-containing protein</fullName>
    </submittedName>
</protein>
<evidence type="ECO:0000313" key="4">
    <source>
        <dbReference type="Proteomes" id="UP001139409"/>
    </source>
</evidence>
<dbReference type="NCBIfam" id="TIGR04183">
    <property type="entry name" value="Por_Secre_tail"/>
    <property type="match status" value="1"/>
</dbReference>
<dbReference type="CDD" id="cd00146">
    <property type="entry name" value="PKD"/>
    <property type="match status" value="1"/>
</dbReference>
<dbReference type="Pfam" id="PF18962">
    <property type="entry name" value="Por_Secre_tail"/>
    <property type="match status" value="1"/>
</dbReference>
<keyword evidence="4" id="KW-1185">Reference proteome</keyword>
<dbReference type="InterPro" id="IPR013783">
    <property type="entry name" value="Ig-like_fold"/>
</dbReference>
<dbReference type="GO" id="GO:0031410">
    <property type="term" value="C:cytoplasmic vesicle"/>
    <property type="evidence" value="ECO:0007669"/>
    <property type="project" value="TreeGrafter"/>
</dbReference>
<dbReference type="SMART" id="SM00089">
    <property type="entry name" value="PKD"/>
    <property type="match status" value="5"/>
</dbReference>
<dbReference type="RefSeq" id="WP_225696456.1">
    <property type="nucleotide sequence ID" value="NZ_JAIXNE010000001.1"/>
</dbReference>
<name>A0A9X1KWL3_9BACT</name>
<reference evidence="3" key="1">
    <citation type="submission" date="2021-09" db="EMBL/GenBank/DDBJ databases">
        <title>Fulvivirga sp. isolated from coastal sediment.</title>
        <authorList>
            <person name="Yu H."/>
        </authorList>
    </citation>
    <scope>NUCLEOTIDE SEQUENCE</scope>
    <source>
        <strain evidence="3">1062</strain>
    </source>
</reference>
<dbReference type="Pfam" id="PF18911">
    <property type="entry name" value="PKD_4"/>
    <property type="match status" value="1"/>
</dbReference>
<gene>
    <name evidence="3" type="ORF">LDX50_00565</name>
</gene>
<dbReference type="PROSITE" id="PS50093">
    <property type="entry name" value="PKD"/>
    <property type="match status" value="2"/>
</dbReference>
<dbReference type="GO" id="GO:0016020">
    <property type="term" value="C:membrane"/>
    <property type="evidence" value="ECO:0007669"/>
    <property type="project" value="TreeGrafter"/>
</dbReference>
<feature type="domain" description="PKD" evidence="2">
    <location>
        <begin position="2776"/>
        <end position="2826"/>
    </location>
</feature>
<dbReference type="SUPFAM" id="SSF49299">
    <property type="entry name" value="PKD domain"/>
    <property type="match status" value="5"/>
</dbReference>
<dbReference type="InterPro" id="IPR035986">
    <property type="entry name" value="PKD_dom_sf"/>
</dbReference>
<dbReference type="PANTHER" id="PTHR46182:SF2">
    <property type="entry name" value="FI19480P1"/>
    <property type="match status" value="1"/>
</dbReference>
<evidence type="ECO:0000313" key="3">
    <source>
        <dbReference type="EMBL" id="MCA6073337.1"/>
    </source>
</evidence>
<dbReference type="InterPro" id="IPR044023">
    <property type="entry name" value="Ig_7"/>
</dbReference>
<dbReference type="InterPro" id="IPR018391">
    <property type="entry name" value="PQQ_b-propeller_rpt"/>
</dbReference>
<dbReference type="Pfam" id="PF19081">
    <property type="entry name" value="Ig_7"/>
    <property type="match status" value="2"/>
</dbReference>
<proteinExistence type="predicted"/>
<dbReference type="Proteomes" id="UP001139409">
    <property type="component" value="Unassembled WGS sequence"/>
</dbReference>
<dbReference type="EMBL" id="JAIXNE010000001">
    <property type="protein sequence ID" value="MCA6073337.1"/>
    <property type="molecule type" value="Genomic_DNA"/>
</dbReference>
<organism evidence="3 4">
    <name type="scientific">Fulvivirga sedimenti</name>
    <dbReference type="NCBI Taxonomy" id="2879465"/>
    <lineage>
        <taxon>Bacteria</taxon>
        <taxon>Pseudomonadati</taxon>
        <taxon>Bacteroidota</taxon>
        <taxon>Cytophagia</taxon>
        <taxon>Cytophagales</taxon>
        <taxon>Fulvivirgaceae</taxon>
        <taxon>Fulvivirga</taxon>
    </lineage>
</organism>
<comment type="caution">
    <text evidence="3">The sequence shown here is derived from an EMBL/GenBank/DDBJ whole genome shotgun (WGS) entry which is preliminary data.</text>
</comment>
<feature type="domain" description="PKD" evidence="2">
    <location>
        <begin position="2859"/>
        <end position="2912"/>
    </location>
</feature>
<feature type="chain" id="PRO_5040786771" evidence="1">
    <location>
        <begin position="27"/>
        <end position="3456"/>
    </location>
</feature>
<feature type="signal peptide" evidence="1">
    <location>
        <begin position="1"/>
        <end position="26"/>
    </location>
</feature>
<evidence type="ECO:0000259" key="2">
    <source>
        <dbReference type="PROSITE" id="PS50093"/>
    </source>
</evidence>
<evidence type="ECO:0000256" key="1">
    <source>
        <dbReference type="SAM" id="SignalP"/>
    </source>
</evidence>
<dbReference type="SMART" id="SM00564">
    <property type="entry name" value="PQQ"/>
    <property type="match status" value="6"/>
</dbReference>
<dbReference type="InterPro" id="IPR029865">
    <property type="entry name" value="KIAA0319-like"/>
</dbReference>
<dbReference type="InterPro" id="IPR000601">
    <property type="entry name" value="PKD_dom"/>
</dbReference>
<dbReference type="InterPro" id="IPR022409">
    <property type="entry name" value="PKD/Chitinase_dom"/>
</dbReference>
<sequence length="3456" mass="357219">MHKHLSKFRFLFLLSFLLLTAFNADAQCPDDTLPVSPASASICDGETVNVTVGTSEATVVYRLKDGLGNVISTDYNGNGAALILTSNALSSSTTIEVEAERGVCTLSLLNTVSVTVTTVSAPTASNPTPICEGEPTPALTAAGTGIRWYSDAGLSNLIGVGSPFIPSATYVDNTTAGTYSVWATSTSAGCESTGTQVDVLVEPALVVDAGTDVEVCNGLGVAIGGTPTATGGDGSYTYSWTPTTGLDDASLANPTATPSVTTNYTVTVTDGNGCAVSDAVLVTVNSLPIANAGPDRTVCVGDPVTIGGTPSASSGSGVYSYSWSPAAGLDDPTDSNPTVLNATATTIYTLTVTDDNGCVSVSDNMTVTVNAIPSAPTASNPTPICEGEPTPALTATGAGTIRWYSDAGLTNQIGVGSPFVPSAAYVDNTTAGTYSVWVTRTSAGCESTGTQVDVLVEPALVVDAGTDVEVCNGLGVAIGGTPTATGGDGSYTYSWSPAGTLDDASLANPTASPSVTTNYTVTVTDGNGCAVTDAVLVTVNSLPTANAGPDRTVCVGDPVTIGGTPSATGGSSVYSYSWSPAAGLDDPTDSNPTVLSAAATTIYTLTVTDDNGCVSVSDNMTVTVNAIPSAPTASNPTPICEGEPTPALTATGAGTIRWYSDAGLTNQIGVGSPFVPSAAYVDNTTAGTYSVWATSTSAGCESTGTQVDVLVEPALVVDAGSDVEICIGPTGTTIGGTPTATGGDGSYTYSWTPTTGLDDASLANPTASPSVTTNYTVTVTDGNGCAVTDAVLVTVNSLPTANAGPDLIVCSGDAPQLGGTPSASGGSGVYSYSWSPAAGLDDPTDSNPTVLNATATTIYTLTVTDDNGCVSVSDNMTVTVNAIPSAPTASNPTPICEGEPTPALTATGAGTIRWYSDAGLTNQIGTGSPFVPSVTYVDNTTAGTYSVYVTDTQNSCESAPTQVDIIVNAPPVADAGADDEACGISTPYTLSAVLSNGASTGIWTYTGPDLAIIIDVTDPNTDVFVDSYGTYTFIWEETLNGCSNTDDVVVTFREQPVADAGSDDDACGTVYNLNALPSILGSIGTWSGTGPGNISFNNINSPTATLTVDSYGVYDITWTETNGSCSDAETIQIEFFEPTTADAGSDQEVCDLFAGLSANPSTPYTSRNWTFISGPGTPIITDSTDPSSSVSVDNYGTYVFEWTEVNGPCTSSDQVLITFRAQPTADAGPGGDVCGTSYLLAANPSVGTGVWTYTGPGTATFNNASSPNATVTVDTYGQYDFTWTETNGICTDASTVTVNFYDTFTANAGSDTEFCLLTGNLVAVPSTPIIGTPVGTWSGPAGITFDDVNSPTALVTASSYGTYTLTWTEVNGPCTSVDQVVVIFRAQPTADAGTGGDVCNNSYLLAANPSVGAGVWTYTGPGTATFNNASSPNATVTVDTYGSYDLTWTETNGICSDASTITVNFYEPTVANAGGDDEVCGYDYTLSASLTTGTGTWSGPAGITFDAPNSPTSLVTASAYGTYTLTWTEVNGPCTSVDQVVITFREEPTADAGTGGDVCGTSYLLAANPSVGAGVWTYTGPGTATFNNASSPNATVTVDTYGSYDFTWTETNGICTDASTVTVNFYDSFVANAGADTEFCLLSGNLAAVPSTPIIGTPVGTWSGPAGISFDDVNSPTALVTASAYGTYTLTWTEVNGPCTSVDQVVVTFRAQPTADAGTGGDICANSYLLAANPSVGTGVWTYSGPGTATFNNASSPNATVTVDTYGSYDFTWTETNGTCTDASTITVNFYDSFVANAGADTEFCLLSGNLAAVPSTPIIGSPVGTWSGPAGIGFDDVNSPTALVTASAYGTYTLTWTEVNGPCTSVDQVVVTFREQPVANAGTGGDICANSYLLAANPSVGTGVWTYTGPGTATFNNASSPNATVTVDTYGSYDFTWTETNGICTDASTITVNFYDTFTANAGSDTEFCDLFGNLSATSSTTIIGSPVGTWSGPAGISFDDVNSPTALVTASAYGTYTLTWTEVNGPCTSVDQVVVTFREQPVANAGTGGDICANSYLLAANPSVGAGVWTYTGPGTATFNLASSPNATVTVDTYGSYDFTWTETNGICTDASTITVNFYDSFVANAGADTEFCLLSGNLAAVPSTPIIGSPVGTWSGPAGISFDDVNSPTALVTASAYGTYTLTWTEVNGPCTSVDQVVVTFREQPVANAGTGGDVCGPSHLLEAIPSVGAGVWTYTGPGTATFNNASSPNATVSVDTYGMYDLTWTETNGICTSAATITLNFIEEPTALAGPDQDICGLDVTMAAVPSTGNGLWTLVSGPGTPTYVDATDFQTNITVSDYGTYIFEWTEDNAGCIDSDRVTIRFFQAPVIVSVDNDGAFYCEPASVVITGTIGGGATQANWSIVSGGTGTLSASSITGNVVSATYFPATDEFGMVTFELTTNDPDGAGPCVAASQTLNINITEAPEVNAGMDVAVCEDQGYVDVTGTIGGSATVAQWSGGLGTFVDPSNPVTRYNFDPSEIGSTVILTLTVFDPDGSGPCIEISDNVAVTINPLPIVNFFNLPAVTDEGRPPIDIVGNRAGGSFVITPGSGLSNPRIENGQDVVTFDPGAAVVSASNFITYTYTDVNGCTNSITKSVFVNEITAIDFELEDSDPISIDEEQICQNVGLVRLIGTPSAQSGLPGTEFTSVIPGLVTLGADSEWYFDTNIVTPGLYSVQYTYVNSAGATSVRIKDIRVVGTPVPAFEQLTFCESDVIQFNDISTIDDTPYATTIVAWEWDFGDGTSASNLQNPTHQYAAAGFYDVTFTVTSDLGCSSTIVQNIRVGAVPEVAFDWVGSCGNDPIAFEDLTPTSSLVVPNTITWDFGDGDVITLNAGATIPPGTHGGRTFGTMDMPMHLYQTSGYYDVTLTVVTDSDCQNTSVQTVRASNLIEITTTTDTLYYEDFAAGGADWGIPPNESPTTNSWRWSSTGQGLGSGVWYTGANGGLSYPNENSTIEGPCFNLLGLERPMIAMDIFFDTEESIDGAVMQYSTDGGSSWINLGRVGEGIDWFTQSGIVSRPGDDPGNFNSGSQGWSGSAGEIHSVRFSLDEIPMADRSFVRFRIAFGARSLDNTSDSYFAVDKIFIGNKQRRTLMENFADLNRVASVTANSNIEQIRLDQVGSQGYSDFTLLEYHMNDSGTDSLYLTNTSDVNARSLYYGVNQAPSVFLDGLKFTTPPDPGKPADLIRLDRQSLKDPEFRIEIDTLVSPDDVIRVAVTLTALKDVSASLSLHVAVVETKNEPSAVLNQIMRKLIFGGGGQTLPTAWTAGQTQVFTGEWQIDIPIPNNDKMDIIAFVQNNVTREIYQSGIIAAPIKDTGSGLVTSLEDDIETAMGSVEVYPNPANGYFRIRLPQDLTGTYGFQLVDLRGVTIRSGNIDRTNDTFTISTDSITNGMYYLIITANGQPMMQRKIAIINR</sequence>
<dbReference type="Gene3D" id="2.60.40.10">
    <property type="entry name" value="Immunoglobulins"/>
    <property type="match status" value="7"/>
</dbReference>
<keyword evidence="1" id="KW-0732">Signal</keyword>
<accession>A0A9X1KWL3</accession>
<dbReference type="InterPro" id="IPR026444">
    <property type="entry name" value="Secre_tail"/>
</dbReference>
<dbReference type="PANTHER" id="PTHR46182">
    <property type="entry name" value="FI19480P1"/>
    <property type="match status" value="1"/>
</dbReference>